<gene>
    <name evidence="3" type="ORF">J0A65_20410</name>
</gene>
<sequence>MPEMDNQNTLYAATAHDSRQLPEQAAQVSDHAGRLCMRLPWGNTQEVAPLTFIEDDSPAELREEEEEESRNPGSRARKQEKFHNACDHIRYRQARASAWTQLWIFIGSIGKGFFLIWTGLLAVGFLLLLPVDQSPWLHQLESTFDMWLWVAIPSLTAWLAAHIAFFYLPRTFIITPSKGPLWELNRQTGMVTVFARKPGQFKEQGYDGDFIRPFHEFDAYVHMLPTRQGMPLYSLHLVHRYQPVAIDFMPLIGRQSSDKNSLALWDMWQNYMDISKPLPDIPVLEEFRHLDPTTAEHDRRTGRPERYWRDMDDRTFKAAILAMQDRINQLDALSRPNLMAQHVQYL</sequence>
<evidence type="ECO:0000256" key="2">
    <source>
        <dbReference type="SAM" id="Phobius"/>
    </source>
</evidence>
<dbReference type="RefSeq" id="WP_206596188.1">
    <property type="nucleotide sequence ID" value="NZ_JAFKCS010000038.1"/>
</dbReference>
<name>A0ABS3D099_9ALTE</name>
<evidence type="ECO:0000313" key="3">
    <source>
        <dbReference type="EMBL" id="MBN7822240.1"/>
    </source>
</evidence>
<organism evidence="3 4">
    <name type="scientific">Bowmanella yangjiangensis</name>
    <dbReference type="NCBI Taxonomy" id="2811230"/>
    <lineage>
        <taxon>Bacteria</taxon>
        <taxon>Pseudomonadati</taxon>
        <taxon>Pseudomonadota</taxon>
        <taxon>Gammaproteobacteria</taxon>
        <taxon>Alteromonadales</taxon>
        <taxon>Alteromonadaceae</taxon>
        <taxon>Bowmanella</taxon>
    </lineage>
</organism>
<keyword evidence="2" id="KW-0812">Transmembrane</keyword>
<reference evidence="3 4" key="1">
    <citation type="submission" date="2021-03" db="EMBL/GenBank/DDBJ databases">
        <title>novel species isolated from a fishpond in China.</title>
        <authorList>
            <person name="Lu H."/>
            <person name="Cai Z."/>
        </authorList>
    </citation>
    <scope>NUCLEOTIDE SEQUENCE [LARGE SCALE GENOMIC DNA]</scope>
    <source>
        <strain evidence="3 4">Y57</strain>
    </source>
</reference>
<evidence type="ECO:0000256" key="1">
    <source>
        <dbReference type="SAM" id="MobiDB-lite"/>
    </source>
</evidence>
<accession>A0ABS3D099</accession>
<evidence type="ECO:0000313" key="4">
    <source>
        <dbReference type="Proteomes" id="UP000663992"/>
    </source>
</evidence>
<keyword evidence="2" id="KW-0472">Membrane</keyword>
<keyword evidence="4" id="KW-1185">Reference proteome</keyword>
<feature type="transmembrane region" description="Helical" evidence="2">
    <location>
        <begin position="147"/>
        <end position="168"/>
    </location>
</feature>
<feature type="compositionally biased region" description="Polar residues" evidence="1">
    <location>
        <begin position="1"/>
        <end position="11"/>
    </location>
</feature>
<dbReference type="Proteomes" id="UP000663992">
    <property type="component" value="Unassembled WGS sequence"/>
</dbReference>
<feature type="compositionally biased region" description="Acidic residues" evidence="1">
    <location>
        <begin position="55"/>
        <end position="68"/>
    </location>
</feature>
<feature type="region of interest" description="Disordered" evidence="1">
    <location>
        <begin position="1"/>
        <end position="25"/>
    </location>
</feature>
<proteinExistence type="predicted"/>
<keyword evidence="2" id="KW-1133">Transmembrane helix</keyword>
<dbReference type="EMBL" id="JAFKCS010000038">
    <property type="protein sequence ID" value="MBN7822240.1"/>
    <property type="molecule type" value="Genomic_DNA"/>
</dbReference>
<feature type="transmembrane region" description="Helical" evidence="2">
    <location>
        <begin position="102"/>
        <end position="127"/>
    </location>
</feature>
<protein>
    <submittedName>
        <fullName evidence="3">Uncharacterized protein</fullName>
    </submittedName>
</protein>
<comment type="caution">
    <text evidence="3">The sequence shown here is derived from an EMBL/GenBank/DDBJ whole genome shotgun (WGS) entry which is preliminary data.</text>
</comment>
<feature type="region of interest" description="Disordered" evidence="1">
    <location>
        <begin position="55"/>
        <end position="79"/>
    </location>
</feature>